<dbReference type="PROSITE" id="PS00455">
    <property type="entry name" value="AMP_BINDING"/>
    <property type="match status" value="1"/>
</dbReference>
<protein>
    <recommendedName>
        <fullName evidence="8">Propionyl-CoA synthetase</fullName>
    </recommendedName>
</protein>
<dbReference type="AlphaFoldDB" id="A0A9P7KKM7"/>
<evidence type="ECO:0000259" key="4">
    <source>
        <dbReference type="Pfam" id="PF13193"/>
    </source>
</evidence>
<comment type="similarity">
    <text evidence="1">Belongs to the ATP-dependent AMP-binding enzyme family.</text>
</comment>
<dbReference type="Pfam" id="PF13193">
    <property type="entry name" value="AMP-binding_C"/>
    <property type="match status" value="1"/>
</dbReference>
<dbReference type="Proteomes" id="UP000782241">
    <property type="component" value="Unassembled WGS sequence"/>
</dbReference>
<gene>
    <name evidence="6" type="ORF">KAF25_004672</name>
</gene>
<feature type="domain" description="AMP-binding enzyme C-terminal" evidence="4">
    <location>
        <begin position="634"/>
        <end position="717"/>
    </location>
</feature>
<dbReference type="SUPFAM" id="SSF56801">
    <property type="entry name" value="Acetyl-CoA synthetase-like"/>
    <property type="match status" value="1"/>
</dbReference>
<sequence length="780" mass="86438">MPLSLRRAIHFVSRVRPRKASATSPVSPYQYVCRYSLSLLPPVLRPWTLTKPRRYSSHSQTKSKKAVGIKVGTDLPTMPDNSKDHHVQDEVLRHSLENPEEFWRHQAEHLYWHKPFSSTIQLTQKTLKNGITHDSWEWFPDGEISTCYNCVDRHVLDGHGDSVAIYFDSPVTNTKEVYTYHKLLHEVETLAGALREQGIKKKDVVMLYMPTIPAAVVGTLAVNRLGAIHSIVFGGFAPLALAQRIDSCHPVTILTASCGIDGNKPPIAYKPLVEEAIRLASHKPHNVIVWQREQLQWDINREAGQLNWKSLTDDALLRGIKADCVPVKSTDPVYIIHTSGTTGTPKGVLRDAGGHAVGLHLSISYLFNINGPGCVSFTASDIGWIVGHSYIIYGPLLTGAATVLYEGKPVGTPDASSFWRIVEEYKVNTIFTAPTALRAIRRVDQNNRSFIDYGKRGALRTLRGLFLAGERSEPTLIESYQRLMTQYCSENAHVVDNWWSTEVGSPITGRALVPHAGKHRKTDVRGHPPPLLKAGSAGKAMPGFDVRIVDDEGMEVERGSMGNIVLAMPLAPTGFRTLWQDEERFWKGYLKRFEGKWLDTGDTGWIDLQGYIHVMARSDDVLNVSAHRLSSGSIEQAIASHPRVIEVCIIGVPDSLKGQLPFAFVTLSGQKHADPAIPDQQTVKEIQQLVRGQVGAIASLGGIIQGKCMIPKTRSGKMLRRVLKEMAENAIHGDFEKEVAVPSTIEDASTLDTARARIREYFGQTEVRNADGDGIAKARL</sequence>
<dbReference type="Pfam" id="PF16177">
    <property type="entry name" value="ACAS_N"/>
    <property type="match status" value="1"/>
</dbReference>
<evidence type="ECO:0000259" key="3">
    <source>
        <dbReference type="Pfam" id="PF00501"/>
    </source>
</evidence>
<reference evidence="6" key="1">
    <citation type="submission" date="2021-04" db="EMBL/GenBank/DDBJ databases">
        <title>Draft genome of Fusarium avenaceum strain F156N33, isolated from an atmospheric sample in Virginia.</title>
        <authorList>
            <person name="Yang S."/>
            <person name="Vinatzer B.A."/>
            <person name="Coleman J."/>
        </authorList>
    </citation>
    <scope>NUCLEOTIDE SEQUENCE</scope>
    <source>
        <strain evidence="6">F156N33</strain>
    </source>
</reference>
<dbReference type="InterPro" id="IPR042099">
    <property type="entry name" value="ANL_N_sf"/>
</dbReference>
<evidence type="ECO:0000259" key="5">
    <source>
        <dbReference type="Pfam" id="PF16177"/>
    </source>
</evidence>
<name>A0A9P7KKM7_9HYPO</name>
<proteinExistence type="inferred from homology"/>
<keyword evidence="7" id="KW-1185">Reference proteome</keyword>
<dbReference type="InterPro" id="IPR000873">
    <property type="entry name" value="AMP-dep_synth/lig_dom"/>
</dbReference>
<feature type="region of interest" description="Disordered" evidence="2">
    <location>
        <begin position="516"/>
        <end position="536"/>
    </location>
</feature>
<dbReference type="GO" id="GO:0050218">
    <property type="term" value="F:propionate-CoA ligase activity"/>
    <property type="evidence" value="ECO:0007669"/>
    <property type="project" value="TreeGrafter"/>
</dbReference>
<feature type="domain" description="Acetyl-coenzyme A synthetase N-terminal" evidence="5">
    <location>
        <begin position="89"/>
        <end position="150"/>
    </location>
</feature>
<dbReference type="Pfam" id="PF00501">
    <property type="entry name" value="AMP-binding"/>
    <property type="match status" value="1"/>
</dbReference>
<dbReference type="EMBL" id="JAGPUO010000022">
    <property type="protein sequence ID" value="KAG5656396.1"/>
    <property type="molecule type" value="Genomic_DNA"/>
</dbReference>
<dbReference type="PANTHER" id="PTHR43347:SF3">
    <property type="entry name" value="ACYL-COA SYNTHETASE SHORT-CHAIN FAMILY MEMBER 3, MITOCHONDRIAL"/>
    <property type="match status" value="1"/>
</dbReference>
<dbReference type="InterPro" id="IPR045851">
    <property type="entry name" value="AMP-bd_C_sf"/>
</dbReference>
<comment type="caution">
    <text evidence="6">The sequence shown here is derived from an EMBL/GenBank/DDBJ whole genome shotgun (WGS) entry which is preliminary data.</text>
</comment>
<feature type="domain" description="AMP-dependent synthetase/ligase" evidence="3">
    <location>
        <begin position="157"/>
        <end position="569"/>
    </location>
</feature>
<dbReference type="PANTHER" id="PTHR43347">
    <property type="entry name" value="ACYL-COA SYNTHETASE"/>
    <property type="match status" value="1"/>
</dbReference>
<evidence type="ECO:0000256" key="2">
    <source>
        <dbReference type="SAM" id="MobiDB-lite"/>
    </source>
</evidence>
<dbReference type="Gene3D" id="3.30.300.30">
    <property type="match status" value="1"/>
</dbReference>
<evidence type="ECO:0000313" key="6">
    <source>
        <dbReference type="EMBL" id="KAG5656396.1"/>
    </source>
</evidence>
<evidence type="ECO:0000256" key="1">
    <source>
        <dbReference type="ARBA" id="ARBA00006432"/>
    </source>
</evidence>
<evidence type="ECO:0000313" key="7">
    <source>
        <dbReference type="Proteomes" id="UP000782241"/>
    </source>
</evidence>
<accession>A0A9P7KKM7</accession>
<dbReference type="Gene3D" id="3.40.50.12780">
    <property type="entry name" value="N-terminal domain of ligase-like"/>
    <property type="match status" value="1"/>
</dbReference>
<dbReference type="InterPro" id="IPR025110">
    <property type="entry name" value="AMP-bd_C"/>
</dbReference>
<evidence type="ECO:0008006" key="8">
    <source>
        <dbReference type="Google" id="ProtNLM"/>
    </source>
</evidence>
<dbReference type="InterPro" id="IPR032387">
    <property type="entry name" value="ACAS_N"/>
</dbReference>
<organism evidence="6 7">
    <name type="scientific">Fusarium avenaceum</name>
    <dbReference type="NCBI Taxonomy" id="40199"/>
    <lineage>
        <taxon>Eukaryota</taxon>
        <taxon>Fungi</taxon>
        <taxon>Dikarya</taxon>
        <taxon>Ascomycota</taxon>
        <taxon>Pezizomycotina</taxon>
        <taxon>Sordariomycetes</taxon>
        <taxon>Hypocreomycetidae</taxon>
        <taxon>Hypocreales</taxon>
        <taxon>Nectriaceae</taxon>
        <taxon>Fusarium</taxon>
        <taxon>Fusarium tricinctum species complex</taxon>
    </lineage>
</organism>
<dbReference type="InterPro" id="IPR020845">
    <property type="entry name" value="AMP-binding_CS"/>
</dbReference>